<dbReference type="Gene3D" id="3.75.10.10">
    <property type="entry name" value="L-arginine/glycine Amidinotransferase, Chain A"/>
    <property type="match status" value="1"/>
</dbReference>
<dbReference type="InterPro" id="IPR036465">
    <property type="entry name" value="vWFA_dom_sf"/>
</dbReference>
<sequence length="1653" mass="175977">MLLLDYSSSMQGGKDALARNFGLGVLDGLSAVGHLSRAGGIGFPTPPGGSGWWVDVTSGNRTLLRDLVAVTPSDGVSTPLYNAVVLGSNHLAGLSASGRKIMVVVTDGADSGPAGGYTHNQAAIALNGIGGWRYLVYAGSAGEPGEALLQDLAITSGSQYRVASPGVSASTLVDEVLAAACRNYRPHAAMTLSTTHLRLGQDGFNITFDAGSASDHETSDAGLTYEWTITAPDGTTFGASGMVHTQVFSDQWLPDTSFQVRLEVRDPDGATDSVTQSFQVTGSAPAITLVGGDVDALDTLAVRADPGNDIDGGALTFEWEVLTAPPGGQFSAGDTFASREVSFVTEEGDIGEWAFRCTAIDDEGEEDTDTLSLLVNNLPPEINLIGDEEIDVGFDIQVETTEVDDPDNADGGGLEFKWDIIQAPQSSSLMVQEDFHLLPLLIMSTQDGDAGTWVFRLTVTDDELPPWQEEVTEEFTVLVDGLPEADIAGPSTVGSLSFPVTLSGEDSLDPDSPCESDAYRCHDTLEGGLPTGLSPGIVRYTWTLLDVPYDAPLEYLPGRVDDALGLPAEGATLTIGPGDLVAGDWLFQLEVEDGEGNTDATTFQLSVIDEGGPPWVWIMPLFSRHTVDAAGVLHSDVALSGLLSVDYDNILLGEAPAFGLGITDYTWSLPLVPSGCIAASAPSGPSATRFELYVAGSSPTLTCLGYYQVGLEVTDDDSVPKRNSAQAYVSLGNCDSLVCVDFPLEAVPHTEDFTDQTDVLIYYHVDSLVYDNPLFVSGLFARLQIFHESDPVNPFYTAYDPNIISVLHGSTTVLKWDGRGTGGLRPKPGRYSIEIDLVDIGMTPRGISDRENNAILIAVAAPAILPASSEYVVREKLEDGTEQVSIEYQVDGGATIDDVAWEAMDASDVVVAEGRLGTAASGTLSWNGTNHAGDLVPAGDYRIVLRALRGGGVLGESAEHTVKILRLDLDADTSRDGLIDDVADDTGEDDWVKARGAVFAVNLDRDGGRTAAGRPIPDAVHFDDAGDPVHEDFEINGAADEADITPFVIRNPGTSLPPSVKVFLRAAEQEDIESVHVFKQISAGETAIWGALGGRVGNPAPPLELDITRWVDPGSPDFVGGGPGGDITFGLEGMFFRFVGMFAVNPFDGEIDFTLELRDGGAVVASDQIRMKVAPWIMLPHSQPSESVWVLDDPGNASFRETASAEAGYVGLDHSGQMQALGLAEGATQWFQDHGEMGYYERPGGAKVQAGMRLPYARGLLDPQPPWIQTRLLGPDFAIFQMGVDVGGGAGDYGGNVELLPPTPAFPLGRIVVGDTRSDALFDFFASQEVQPPFEVPTAWLSVSHVDEIFGFSIVDGEVIVASPAEAWTQLETIPVADRGRSVLFAMGAAPEDGAASADSIDPRRLETGVDHTGAGWGYVRIYNDDASGSGARGQVAEITTLGNGFIEIGRVWNTFPKLLPDGSGDPNAYENVIRTAPPSQVGWFVPPKSGDKYVLVEDTRFWKAPAPAFITVAEVLGDTEMHAFNLITVQDKIQDVIDALNAAAGVPLTYIEVPTLYVGARAGFDTGRFSVAFTPGAPNFQPVNGHYYFPRQFGARDVGSGDDIFEVLIRGLLPNVEYVDDWNLYHRLDGEVHCGSNVVRQPYGLDWWSNQP</sequence>
<dbReference type="Pfam" id="PF03068">
    <property type="entry name" value="PAD"/>
    <property type="match status" value="2"/>
</dbReference>
<dbReference type="InterPro" id="IPR013783">
    <property type="entry name" value="Ig-like_fold"/>
</dbReference>
<name>A0A0B4XM96_9GAMM</name>
<dbReference type="GO" id="GO:0005509">
    <property type="term" value="F:calcium ion binding"/>
    <property type="evidence" value="ECO:0007669"/>
    <property type="project" value="InterPro"/>
</dbReference>
<evidence type="ECO:0000313" key="3">
    <source>
        <dbReference type="Proteomes" id="UP000006764"/>
    </source>
</evidence>
<dbReference type="InterPro" id="IPR013530">
    <property type="entry name" value="PAD_C"/>
</dbReference>
<feature type="domain" description="Protein-arginine deiminase C-terminal" evidence="1">
    <location>
        <begin position="1164"/>
        <end position="1357"/>
    </location>
</feature>
<evidence type="ECO:0000313" key="2">
    <source>
        <dbReference type="EMBL" id="AJD49424.1"/>
    </source>
</evidence>
<dbReference type="RefSeq" id="WP_035203085.1">
    <property type="nucleotide sequence ID" value="NZ_CP004387.1"/>
</dbReference>
<evidence type="ECO:0000259" key="1">
    <source>
        <dbReference type="Pfam" id="PF03068"/>
    </source>
</evidence>
<dbReference type="PANTHER" id="PTHR10837">
    <property type="entry name" value="PEPTIDYLARGININE DEIMINASE"/>
    <property type="match status" value="1"/>
</dbReference>
<feature type="domain" description="Protein-arginine deiminase C-terminal" evidence="1">
    <location>
        <begin position="1508"/>
        <end position="1649"/>
    </location>
</feature>
<dbReference type="CDD" id="cd00198">
    <property type="entry name" value="vWFA"/>
    <property type="match status" value="1"/>
</dbReference>
<dbReference type="InterPro" id="IPR004303">
    <property type="entry name" value="PAD"/>
</dbReference>
<accession>A0A0B4XM96</accession>
<dbReference type="InterPro" id="IPR036556">
    <property type="entry name" value="PAD_central_sf"/>
</dbReference>
<dbReference type="SUPFAM" id="SSF53300">
    <property type="entry name" value="vWA-like"/>
    <property type="match status" value="1"/>
</dbReference>
<reference evidence="2 3" key="1">
    <citation type="journal article" date="2012" name="J. Bacteriol.">
        <title>Genome sequence of an alkane-degrading bacterium, Alcanivorax pacificus type strain W11-5, isolated from deep sea sediment.</title>
        <authorList>
            <person name="Lai Q."/>
            <person name="Shao Z."/>
        </authorList>
    </citation>
    <scope>NUCLEOTIDE SEQUENCE [LARGE SCALE GENOMIC DNA]</scope>
    <source>
        <strain evidence="2 3">W11-5</strain>
    </source>
</reference>
<dbReference type="STRING" id="391936.S7S_15060"/>
<dbReference type="EMBL" id="CP004387">
    <property type="protein sequence ID" value="AJD49424.1"/>
    <property type="molecule type" value="Genomic_DNA"/>
</dbReference>
<dbReference type="Gene3D" id="2.60.40.1700">
    <property type="entry name" value="Protein-arginine deiminase, central domain"/>
    <property type="match status" value="1"/>
</dbReference>
<dbReference type="Proteomes" id="UP000006764">
    <property type="component" value="Chromosome"/>
</dbReference>
<dbReference type="KEGG" id="apac:S7S_15060"/>
<gene>
    <name evidence="2" type="ORF">S7S_15060</name>
</gene>
<dbReference type="Gene3D" id="2.60.40.4070">
    <property type="match status" value="1"/>
</dbReference>
<proteinExistence type="predicted"/>
<dbReference type="SUPFAM" id="SSF55909">
    <property type="entry name" value="Pentein"/>
    <property type="match status" value="1"/>
</dbReference>
<organism evidence="2 3">
    <name type="scientific">Isoalcanivorax pacificus W11-5</name>
    <dbReference type="NCBI Taxonomy" id="391936"/>
    <lineage>
        <taxon>Bacteria</taxon>
        <taxon>Pseudomonadati</taxon>
        <taxon>Pseudomonadota</taxon>
        <taxon>Gammaproteobacteria</taxon>
        <taxon>Oceanospirillales</taxon>
        <taxon>Alcanivoracaceae</taxon>
        <taxon>Isoalcanivorax</taxon>
    </lineage>
</organism>
<dbReference type="GO" id="GO:0004668">
    <property type="term" value="F:protein-arginine deiminase activity"/>
    <property type="evidence" value="ECO:0007669"/>
    <property type="project" value="InterPro"/>
</dbReference>
<keyword evidence="3" id="KW-1185">Reference proteome</keyword>
<dbReference type="HOGENOM" id="CLU_242388_0_0_6"/>
<dbReference type="PANTHER" id="PTHR10837:SF8">
    <property type="entry name" value="PROTEIN-ARGININE DEIMINASE"/>
    <property type="match status" value="1"/>
</dbReference>
<dbReference type="Gene3D" id="2.60.40.10">
    <property type="entry name" value="Immunoglobulins"/>
    <property type="match status" value="2"/>
</dbReference>
<dbReference type="Gene3D" id="3.40.50.410">
    <property type="entry name" value="von Willebrand factor, type A domain"/>
    <property type="match status" value="1"/>
</dbReference>
<dbReference type="GO" id="GO:0005737">
    <property type="term" value="C:cytoplasm"/>
    <property type="evidence" value="ECO:0007669"/>
    <property type="project" value="InterPro"/>
</dbReference>
<protein>
    <submittedName>
        <fullName evidence="2">Protein-arginine deiminase</fullName>
    </submittedName>
</protein>